<dbReference type="EMBL" id="FNAG01000001">
    <property type="protein sequence ID" value="SDD25079.1"/>
    <property type="molecule type" value="Genomic_DNA"/>
</dbReference>
<dbReference type="STRING" id="265719.SAMN04488509_101923"/>
<dbReference type="SMART" id="SM00052">
    <property type="entry name" value="EAL"/>
    <property type="match status" value="1"/>
</dbReference>
<dbReference type="Gene3D" id="3.20.20.450">
    <property type="entry name" value="EAL domain"/>
    <property type="match status" value="1"/>
</dbReference>
<feature type="domain" description="EAL" evidence="1">
    <location>
        <begin position="13"/>
        <end position="260"/>
    </location>
</feature>
<dbReference type="Pfam" id="PF00563">
    <property type="entry name" value="EAL"/>
    <property type="match status" value="1"/>
</dbReference>
<dbReference type="InterPro" id="IPR050706">
    <property type="entry name" value="Cyclic-di-GMP_PDE-like"/>
</dbReference>
<dbReference type="AlphaFoldDB" id="A0A1G6T7R3"/>
<dbReference type="RefSeq" id="WP_425388958.1">
    <property type="nucleotide sequence ID" value="NZ_FNAG01000001.1"/>
</dbReference>
<dbReference type="CDD" id="cd01948">
    <property type="entry name" value="EAL"/>
    <property type="match status" value="1"/>
</dbReference>
<name>A0A1G6T7R3_9GAMM</name>
<accession>A0A1G6T7R3</accession>
<evidence type="ECO:0000313" key="2">
    <source>
        <dbReference type="EMBL" id="SDD25079.1"/>
    </source>
</evidence>
<gene>
    <name evidence="2" type="ORF">SAMN04488509_101923</name>
</gene>
<keyword evidence="3" id="KW-1185">Reference proteome</keyword>
<evidence type="ECO:0000313" key="3">
    <source>
        <dbReference type="Proteomes" id="UP000199603"/>
    </source>
</evidence>
<dbReference type="GO" id="GO:0071111">
    <property type="term" value="F:cyclic-guanylate-specific phosphodiesterase activity"/>
    <property type="evidence" value="ECO:0007669"/>
    <property type="project" value="InterPro"/>
</dbReference>
<evidence type="ECO:0000259" key="1">
    <source>
        <dbReference type="PROSITE" id="PS50883"/>
    </source>
</evidence>
<dbReference type="InterPro" id="IPR035919">
    <property type="entry name" value="EAL_sf"/>
</dbReference>
<reference evidence="2 3" key="1">
    <citation type="submission" date="2016-10" db="EMBL/GenBank/DDBJ databases">
        <authorList>
            <person name="de Groot N.N."/>
        </authorList>
    </citation>
    <scope>NUCLEOTIDE SEQUENCE [LARGE SCALE GENOMIC DNA]</scope>
    <source>
        <strain evidence="2 3">DSM 16957</strain>
    </source>
</reference>
<organism evidence="2 3">
    <name type="scientific">Aquimonas voraii</name>
    <dbReference type="NCBI Taxonomy" id="265719"/>
    <lineage>
        <taxon>Bacteria</taxon>
        <taxon>Pseudomonadati</taxon>
        <taxon>Pseudomonadota</taxon>
        <taxon>Gammaproteobacteria</taxon>
        <taxon>Lysobacterales</taxon>
        <taxon>Lysobacteraceae</taxon>
        <taxon>Aquimonas</taxon>
    </lineage>
</organism>
<dbReference type="PANTHER" id="PTHR33121">
    <property type="entry name" value="CYCLIC DI-GMP PHOSPHODIESTERASE PDEF"/>
    <property type="match status" value="1"/>
</dbReference>
<protein>
    <submittedName>
        <fullName evidence="2">EAL domain, c-di-GMP-specific phosphodiesterase class I (Or its enzymatically inactive variant)</fullName>
    </submittedName>
</protein>
<proteinExistence type="predicted"/>
<dbReference type="PANTHER" id="PTHR33121:SF15">
    <property type="entry name" value="BLUE LIGHT- AND TEMPERATURE-REGULATED ANTIREPRESSOR BLUF"/>
    <property type="match status" value="1"/>
</dbReference>
<sequence>MSVEPRPMPPDFRALGCRQCRDGTALGFELSMAFQPIVDVARRQVFAHEALVRGPKGESAASIFAQVSDANRYRFDQTCRCTAIELASRLRMQSLLSINFMPNAVYRPELCIRTTLEAAETFGFPIEQIIFEITEAERIDDQRHLRNIVEYYRSRGFRTAIDDFGAGYSGLNLLAEVRVDLIKLDLALVRGIDRDHARRAIVRGICGVAADLQTTVIAEGVETREELAALRDLGIELFQGYLIARPAFEALTELSDAQWDALGTG</sequence>
<dbReference type="InterPro" id="IPR001633">
    <property type="entry name" value="EAL_dom"/>
</dbReference>
<dbReference type="Proteomes" id="UP000199603">
    <property type="component" value="Unassembled WGS sequence"/>
</dbReference>
<dbReference type="SUPFAM" id="SSF141868">
    <property type="entry name" value="EAL domain-like"/>
    <property type="match status" value="1"/>
</dbReference>
<dbReference type="PROSITE" id="PS50883">
    <property type="entry name" value="EAL"/>
    <property type="match status" value="1"/>
</dbReference>